<evidence type="ECO:0000313" key="11">
    <source>
        <dbReference type="EMBL" id="QWT83550.1"/>
    </source>
</evidence>
<evidence type="ECO:0000256" key="3">
    <source>
        <dbReference type="ARBA" id="ARBA00022606"/>
    </source>
</evidence>
<feature type="transmembrane region" description="Helical" evidence="10">
    <location>
        <begin position="94"/>
        <end position="111"/>
    </location>
</feature>
<proteinExistence type="evidence at transcript level"/>
<evidence type="ECO:0000256" key="6">
    <source>
        <dbReference type="ARBA" id="ARBA00022989"/>
    </source>
</evidence>
<dbReference type="GO" id="GO:0005549">
    <property type="term" value="F:odorant binding"/>
    <property type="evidence" value="ECO:0007669"/>
    <property type="project" value="InterPro"/>
</dbReference>
<protein>
    <submittedName>
        <fullName evidence="11">Odorant receptor 51</fullName>
    </submittedName>
</protein>
<keyword evidence="2" id="KW-1003">Cell membrane</keyword>
<keyword evidence="5" id="KW-0552">Olfaction</keyword>
<keyword evidence="3" id="KW-0716">Sensory transduction</keyword>
<dbReference type="InterPro" id="IPR004117">
    <property type="entry name" value="7tm6_olfct_rcpt"/>
</dbReference>
<keyword evidence="7 10" id="KW-0472">Membrane</keyword>
<name>A0A8F2FBL4_EUCSC</name>
<dbReference type="GO" id="GO:0005886">
    <property type="term" value="C:plasma membrane"/>
    <property type="evidence" value="ECO:0007669"/>
    <property type="project" value="UniProtKB-SubCell"/>
</dbReference>
<accession>A0A8F2FBL4</accession>
<evidence type="ECO:0000256" key="5">
    <source>
        <dbReference type="ARBA" id="ARBA00022725"/>
    </source>
</evidence>
<evidence type="ECO:0000256" key="10">
    <source>
        <dbReference type="SAM" id="Phobius"/>
    </source>
</evidence>
<dbReference type="GO" id="GO:0007165">
    <property type="term" value="P:signal transduction"/>
    <property type="evidence" value="ECO:0007669"/>
    <property type="project" value="UniProtKB-KW"/>
</dbReference>
<evidence type="ECO:0000256" key="7">
    <source>
        <dbReference type="ARBA" id="ARBA00023136"/>
    </source>
</evidence>
<keyword evidence="4 10" id="KW-0812">Transmembrane</keyword>
<reference evidence="11" key="1">
    <citation type="submission" date="2020-10" db="EMBL/GenBank/DDBJ databases">
        <authorList>
            <person name="Ouyang K."/>
            <person name="Du C."/>
            <person name="Lu Y."/>
            <person name="Su X.-L."/>
            <person name="Bai J.-G."/>
            <person name="Huang S.-T."/>
            <person name="Yu K.-C."/>
            <person name="Mi X."/>
            <person name="Wang H.-J."/>
            <person name="Wang Y.-F."/>
            <person name="Bian J.-N."/>
            <person name="Zhao P."/>
        </authorList>
    </citation>
    <scope>NUCLEOTIDE SEQUENCE</scope>
</reference>
<dbReference type="PANTHER" id="PTHR21137">
    <property type="entry name" value="ODORANT RECEPTOR"/>
    <property type="match status" value="1"/>
</dbReference>
<dbReference type="AlphaFoldDB" id="A0A8F2FBL4"/>
<evidence type="ECO:0000256" key="1">
    <source>
        <dbReference type="ARBA" id="ARBA00004651"/>
    </source>
</evidence>
<evidence type="ECO:0000256" key="9">
    <source>
        <dbReference type="ARBA" id="ARBA00023224"/>
    </source>
</evidence>
<organism evidence="11">
    <name type="scientific">Eucryptorrhynchus scrobiculatus</name>
    <name type="common">Snout weevil</name>
    <name type="synonym">Eucryptorrhynchus chinensis</name>
    <dbReference type="NCBI Taxonomy" id="1552824"/>
    <lineage>
        <taxon>Eukaryota</taxon>
        <taxon>Metazoa</taxon>
        <taxon>Ecdysozoa</taxon>
        <taxon>Arthropoda</taxon>
        <taxon>Hexapoda</taxon>
        <taxon>Insecta</taxon>
        <taxon>Pterygota</taxon>
        <taxon>Neoptera</taxon>
        <taxon>Endopterygota</taxon>
        <taxon>Coleoptera</taxon>
        <taxon>Polyphaga</taxon>
        <taxon>Cucujiformia</taxon>
        <taxon>Curculionidae</taxon>
        <taxon>Cryptorhynchinae</taxon>
        <taxon>Eucryptorrhynchus</taxon>
    </lineage>
</organism>
<dbReference type="GO" id="GO:0004984">
    <property type="term" value="F:olfactory receptor activity"/>
    <property type="evidence" value="ECO:0007669"/>
    <property type="project" value="InterPro"/>
</dbReference>
<dbReference type="Pfam" id="PF02949">
    <property type="entry name" value="7tm_6"/>
    <property type="match status" value="1"/>
</dbReference>
<evidence type="ECO:0000256" key="2">
    <source>
        <dbReference type="ARBA" id="ARBA00022475"/>
    </source>
</evidence>
<keyword evidence="9" id="KW-0807">Transducer</keyword>
<comment type="subcellular location">
    <subcellularLocation>
        <location evidence="1">Cell membrane</location>
        <topology evidence="1">Multi-pass membrane protein</topology>
    </subcellularLocation>
</comment>
<feature type="transmembrane region" description="Helical" evidence="10">
    <location>
        <begin position="20"/>
        <end position="40"/>
    </location>
</feature>
<sequence length="128" mass="14966">MTITMCCSVYRITSAEGPEVGYLSSMVIACLIETFIAPWINQNFTLEIFELQNRIYELEWLSYPPKTRRLLLFLMQRIQKPFYFTMGSWRPLDVAVFLATIKFSYSFYTLITQSASKLARKPTYGETN</sequence>
<keyword evidence="8 11" id="KW-0675">Receptor</keyword>
<keyword evidence="6 10" id="KW-1133">Transmembrane helix</keyword>
<evidence type="ECO:0000256" key="8">
    <source>
        <dbReference type="ARBA" id="ARBA00023170"/>
    </source>
</evidence>
<evidence type="ECO:0000256" key="4">
    <source>
        <dbReference type="ARBA" id="ARBA00022692"/>
    </source>
</evidence>
<dbReference type="PANTHER" id="PTHR21137:SF35">
    <property type="entry name" value="ODORANT RECEPTOR 19A-RELATED"/>
    <property type="match status" value="1"/>
</dbReference>
<dbReference type="EMBL" id="MW170368">
    <property type="protein sequence ID" value="QWT83550.1"/>
    <property type="molecule type" value="mRNA"/>
</dbReference>